<keyword evidence="2 3" id="KW-0694">RNA-binding</keyword>
<accession>M2Y401</accession>
<dbReference type="GeneID" id="17089402"/>
<evidence type="ECO:0000256" key="1">
    <source>
        <dbReference type="ARBA" id="ARBA00022555"/>
    </source>
</evidence>
<dbReference type="PROSITE" id="PS50886">
    <property type="entry name" value="TRBD"/>
    <property type="match status" value="1"/>
</dbReference>
<reference evidence="6" key="1">
    <citation type="journal article" date="2013" name="Science">
        <title>Gene transfer from bacteria and archaea facilitated evolution of an extremophilic eukaryote.</title>
        <authorList>
            <person name="Schonknecht G."/>
            <person name="Chen W.H."/>
            <person name="Ternes C.M."/>
            <person name="Barbier G.G."/>
            <person name="Shrestha R.P."/>
            <person name="Stanke M."/>
            <person name="Brautigam A."/>
            <person name="Baker B.J."/>
            <person name="Banfield J.F."/>
            <person name="Garavito R.M."/>
            <person name="Carr K."/>
            <person name="Wilkerson C."/>
            <person name="Rensing S.A."/>
            <person name="Gagneul D."/>
            <person name="Dickenson N.E."/>
            <person name="Oesterhelt C."/>
            <person name="Lercher M.J."/>
            <person name="Weber A.P."/>
        </authorList>
    </citation>
    <scope>NUCLEOTIDE SEQUENCE [LARGE SCALE GENOMIC DNA]</scope>
    <source>
        <strain evidence="6">074W</strain>
    </source>
</reference>
<name>M2Y401_GALSU</name>
<gene>
    <name evidence="5" type="ORF">Gasu_19350</name>
</gene>
<dbReference type="EMBL" id="KB454497">
    <property type="protein sequence ID" value="EME30688.1"/>
    <property type="molecule type" value="Genomic_DNA"/>
</dbReference>
<dbReference type="AlphaFoldDB" id="M2Y401"/>
<dbReference type="Proteomes" id="UP000030680">
    <property type="component" value="Unassembled WGS sequence"/>
</dbReference>
<dbReference type="PANTHER" id="PTHR11586">
    <property type="entry name" value="TRNA-AMINOACYLATION COFACTOR ARC1 FAMILY MEMBER"/>
    <property type="match status" value="1"/>
</dbReference>
<dbReference type="PANTHER" id="PTHR11586:SF33">
    <property type="entry name" value="AMINOACYL TRNA SYNTHASE COMPLEX-INTERACTING MULTIFUNCTIONAL PROTEIN 1"/>
    <property type="match status" value="1"/>
</dbReference>
<dbReference type="Gene3D" id="2.40.50.140">
    <property type="entry name" value="Nucleic acid-binding proteins"/>
    <property type="match status" value="1"/>
</dbReference>
<dbReference type="SUPFAM" id="SSF50249">
    <property type="entry name" value="Nucleic acid-binding proteins"/>
    <property type="match status" value="1"/>
</dbReference>
<dbReference type="OrthoDB" id="19141at2759"/>
<protein>
    <submittedName>
        <fullName evidence="5">Methionyl-tRNA synthetase isoform 1</fullName>
        <ecNumber evidence="5">6.1.1.10</ecNumber>
    </submittedName>
</protein>
<proteinExistence type="predicted"/>
<dbReference type="InterPro" id="IPR051270">
    <property type="entry name" value="Tyrosine-tRNA_ligase_regulator"/>
</dbReference>
<dbReference type="EC" id="6.1.1.10" evidence="5"/>
<evidence type="ECO:0000259" key="4">
    <source>
        <dbReference type="PROSITE" id="PS50886"/>
    </source>
</evidence>
<dbReference type="InterPro" id="IPR012340">
    <property type="entry name" value="NA-bd_OB-fold"/>
</dbReference>
<evidence type="ECO:0000313" key="5">
    <source>
        <dbReference type="EMBL" id="EME30688.1"/>
    </source>
</evidence>
<dbReference type="KEGG" id="gsl:Gasu_19350"/>
<dbReference type="STRING" id="130081.M2Y401"/>
<dbReference type="RefSeq" id="XP_005707208.1">
    <property type="nucleotide sequence ID" value="XM_005707151.1"/>
</dbReference>
<sequence length="327" mass="36795">MMTTTAFVNHWIPKLFKESFQRTKLCPSINVKRKGFMNKRTLATFDQAITSSQLKVTWLESQWTFLGTKGKCDGVVDNKGRLVLEFTPVEDSLCYKVHYGRLELPCSWQTSSKSHICIDNWKPEVVYRVQIFTMKRDVTSEQLIFQGKLLLKHSTTTVAPKVSLQDASMLEIRVGKILSCKKHPNADTLLVEEIDIGEDNPRTIVSGLVKHYEPEQLVSRKVLVLCNLKAKKMRGIESKGMLLCGSTKDKSKVEPLSPPEHTQVGELVYFDGVEMKPTESGKQATQSFERIVDFLKTDSKGVALLESRSLLTSQGPCFCSITNGNVS</sequence>
<dbReference type="Pfam" id="PF01588">
    <property type="entry name" value="tRNA_bind"/>
    <property type="match status" value="1"/>
</dbReference>
<keyword evidence="5" id="KW-0030">Aminoacyl-tRNA synthetase</keyword>
<dbReference type="GO" id="GO:0000049">
    <property type="term" value="F:tRNA binding"/>
    <property type="evidence" value="ECO:0007669"/>
    <property type="project" value="UniProtKB-UniRule"/>
</dbReference>
<organism evidence="5 6">
    <name type="scientific">Galdieria sulphuraria</name>
    <name type="common">Red alga</name>
    <dbReference type="NCBI Taxonomy" id="130081"/>
    <lineage>
        <taxon>Eukaryota</taxon>
        <taxon>Rhodophyta</taxon>
        <taxon>Bangiophyceae</taxon>
        <taxon>Galdieriales</taxon>
        <taxon>Galdieriaceae</taxon>
        <taxon>Galdieria</taxon>
    </lineage>
</organism>
<evidence type="ECO:0000256" key="2">
    <source>
        <dbReference type="ARBA" id="ARBA00022884"/>
    </source>
</evidence>
<dbReference type="InterPro" id="IPR002547">
    <property type="entry name" value="tRNA-bd_dom"/>
</dbReference>
<dbReference type="CDD" id="cd02799">
    <property type="entry name" value="tRNA_bind_EMAP-II_like"/>
    <property type="match status" value="1"/>
</dbReference>
<evidence type="ECO:0000256" key="3">
    <source>
        <dbReference type="PROSITE-ProRule" id="PRU00209"/>
    </source>
</evidence>
<dbReference type="eggNOG" id="KOG2241">
    <property type="taxonomic scope" value="Eukaryota"/>
</dbReference>
<dbReference type="Gramene" id="EME30688">
    <property type="protein sequence ID" value="EME30688"/>
    <property type="gene ID" value="Gasu_19350"/>
</dbReference>
<keyword evidence="1 3" id="KW-0820">tRNA-binding</keyword>
<keyword evidence="6" id="KW-1185">Reference proteome</keyword>
<evidence type="ECO:0000313" key="6">
    <source>
        <dbReference type="Proteomes" id="UP000030680"/>
    </source>
</evidence>
<keyword evidence="5" id="KW-0436">Ligase</keyword>
<feature type="domain" description="TRNA-binding" evidence="4">
    <location>
        <begin position="166"/>
        <end position="269"/>
    </location>
</feature>
<dbReference type="GO" id="GO:0004825">
    <property type="term" value="F:methionine-tRNA ligase activity"/>
    <property type="evidence" value="ECO:0007669"/>
    <property type="project" value="UniProtKB-EC"/>
</dbReference>